<gene>
    <name evidence="1" type="ORF">ACFQ35_06525</name>
</gene>
<evidence type="ECO:0000313" key="1">
    <source>
        <dbReference type="EMBL" id="MFD1226805.1"/>
    </source>
</evidence>
<protein>
    <recommendedName>
        <fullName evidence="3">DUF4224 domain-containing protein</fullName>
    </recommendedName>
</protein>
<reference evidence="2" key="1">
    <citation type="journal article" date="2019" name="Int. J. Syst. Evol. Microbiol.">
        <title>The Global Catalogue of Microorganisms (GCM) 10K type strain sequencing project: providing services to taxonomists for standard genome sequencing and annotation.</title>
        <authorList>
            <consortium name="The Broad Institute Genomics Platform"/>
            <consortium name="The Broad Institute Genome Sequencing Center for Infectious Disease"/>
            <person name="Wu L."/>
            <person name="Ma J."/>
        </authorList>
    </citation>
    <scope>NUCLEOTIDE SEQUENCE [LARGE SCALE GENOMIC DNA]</scope>
    <source>
        <strain evidence="2">CCUG 49584</strain>
    </source>
</reference>
<organism evidence="1 2">
    <name type="scientific">Pseudochrobactrum kiredjianiae</name>
    <dbReference type="NCBI Taxonomy" id="386305"/>
    <lineage>
        <taxon>Bacteria</taxon>
        <taxon>Pseudomonadati</taxon>
        <taxon>Pseudomonadota</taxon>
        <taxon>Alphaproteobacteria</taxon>
        <taxon>Hyphomicrobiales</taxon>
        <taxon>Brucellaceae</taxon>
        <taxon>Pseudochrobactrum</taxon>
    </lineage>
</organism>
<proteinExistence type="predicted"/>
<name>A0ABW3V1U1_9HYPH</name>
<keyword evidence="2" id="KW-1185">Reference proteome</keyword>
<dbReference type="Proteomes" id="UP001597263">
    <property type="component" value="Unassembled WGS sequence"/>
</dbReference>
<accession>A0ABW3V1U1</accession>
<dbReference type="EMBL" id="JBHTMA010000033">
    <property type="protein sequence ID" value="MFD1226805.1"/>
    <property type="molecule type" value="Genomic_DNA"/>
</dbReference>
<evidence type="ECO:0008006" key="3">
    <source>
        <dbReference type="Google" id="ProtNLM"/>
    </source>
</evidence>
<comment type="caution">
    <text evidence="1">The sequence shown here is derived from an EMBL/GenBank/DDBJ whole genome shotgun (WGS) entry which is preliminary data.</text>
</comment>
<dbReference type="RefSeq" id="WP_289387447.1">
    <property type="nucleotide sequence ID" value="NZ_JAUCBM010000005.1"/>
</dbReference>
<evidence type="ECO:0000313" key="2">
    <source>
        <dbReference type="Proteomes" id="UP001597263"/>
    </source>
</evidence>
<sequence>MKLTVRQRELLKQAEYCGGETFADGLRENHTARTLEKRGLIRLGFHSEVIITPTGRAALAQGGD</sequence>